<gene>
    <name evidence="2" type="ORF">B1992_09715</name>
</gene>
<dbReference type="AlphaFoldDB" id="A0A7V8GM18"/>
<comment type="caution">
    <text evidence="2">The sequence shown here is derived from an EMBL/GenBank/DDBJ whole genome shotgun (WGS) entry which is preliminary data.</text>
</comment>
<dbReference type="EMBL" id="MWIP01000009">
    <property type="protein sequence ID" value="KAF1686065.1"/>
    <property type="molecule type" value="Genomic_DNA"/>
</dbReference>
<evidence type="ECO:0000313" key="3">
    <source>
        <dbReference type="Proteomes" id="UP000462066"/>
    </source>
</evidence>
<reference evidence="2 3" key="1">
    <citation type="submission" date="2017-10" db="EMBL/GenBank/DDBJ databases">
        <title>Whole genome sequencing of Pseudoxanthomonas broegbernensis DSM 12573(T).</title>
        <authorList>
            <person name="Kumar S."/>
            <person name="Bansal K."/>
            <person name="Kaur A."/>
            <person name="Patil P."/>
            <person name="Sharma S."/>
            <person name="Patil P.B."/>
        </authorList>
    </citation>
    <scope>NUCLEOTIDE SEQUENCE [LARGE SCALE GENOMIC DNA]</scope>
    <source>
        <strain evidence="2 3">DSM 12573</strain>
    </source>
</reference>
<evidence type="ECO:0000256" key="1">
    <source>
        <dbReference type="SAM" id="MobiDB-lite"/>
    </source>
</evidence>
<evidence type="ECO:0000313" key="2">
    <source>
        <dbReference type="EMBL" id="KAF1686065.1"/>
    </source>
</evidence>
<organism evidence="2 3">
    <name type="scientific">Pseudoxanthomonas broegbernensis</name>
    <dbReference type="NCBI Taxonomy" id="83619"/>
    <lineage>
        <taxon>Bacteria</taxon>
        <taxon>Pseudomonadati</taxon>
        <taxon>Pseudomonadota</taxon>
        <taxon>Gammaproteobacteria</taxon>
        <taxon>Lysobacterales</taxon>
        <taxon>Lysobacteraceae</taxon>
        <taxon>Pseudoxanthomonas</taxon>
    </lineage>
</organism>
<evidence type="ECO:0008006" key="4">
    <source>
        <dbReference type="Google" id="ProtNLM"/>
    </source>
</evidence>
<dbReference type="Proteomes" id="UP000462066">
    <property type="component" value="Unassembled WGS sequence"/>
</dbReference>
<keyword evidence="3" id="KW-1185">Reference proteome</keyword>
<proteinExistence type="predicted"/>
<sequence>MLAVAQNPAPAAGPVQRCVTDEGRTLYTDRRCADLGAVDRVPPPRGTAATDGRLQRIGCARTLGALAGEVGAAVRAGDVNRLAGVYDWAGVSNASASRILDRLEAVVARPLVDVAPVMAADPAEGTGMPVPGDGNLPAAQGALLEPAPASPAWMPNWPRRTDPPPAPVPAEAATAAIRATTTRPRPVGLRLEQTLAGGATPMRTVFGLRRNFGCLWIAL</sequence>
<feature type="region of interest" description="Disordered" evidence="1">
    <location>
        <begin position="148"/>
        <end position="172"/>
    </location>
</feature>
<protein>
    <recommendedName>
        <fullName evidence="4">DUF4124 domain-containing protein</fullName>
    </recommendedName>
</protein>
<accession>A0A7V8GM18</accession>
<name>A0A7V8GM18_9GAMM</name>